<protein>
    <submittedName>
        <fullName evidence="1">Uncharacterized protein</fullName>
    </submittedName>
</protein>
<name>A0ACB9CHL0_ARCLA</name>
<reference evidence="1 2" key="2">
    <citation type="journal article" date="2022" name="Mol. Ecol. Resour.">
        <title>The genomes of chicory, endive, great burdock and yacon provide insights into Asteraceae paleo-polyploidization history and plant inulin production.</title>
        <authorList>
            <person name="Fan W."/>
            <person name="Wang S."/>
            <person name="Wang H."/>
            <person name="Wang A."/>
            <person name="Jiang F."/>
            <person name="Liu H."/>
            <person name="Zhao H."/>
            <person name="Xu D."/>
            <person name="Zhang Y."/>
        </authorList>
    </citation>
    <scope>NUCLEOTIDE SEQUENCE [LARGE SCALE GENOMIC DNA]</scope>
    <source>
        <strain evidence="2">cv. Niubang</strain>
    </source>
</reference>
<gene>
    <name evidence="1" type="ORF">L6452_13249</name>
</gene>
<keyword evidence="2" id="KW-1185">Reference proteome</keyword>
<accession>A0ACB9CHL0</accession>
<comment type="caution">
    <text evidence="1">The sequence shown here is derived from an EMBL/GenBank/DDBJ whole genome shotgun (WGS) entry which is preliminary data.</text>
</comment>
<organism evidence="1 2">
    <name type="scientific">Arctium lappa</name>
    <name type="common">Greater burdock</name>
    <name type="synonym">Lappa major</name>
    <dbReference type="NCBI Taxonomy" id="4217"/>
    <lineage>
        <taxon>Eukaryota</taxon>
        <taxon>Viridiplantae</taxon>
        <taxon>Streptophyta</taxon>
        <taxon>Embryophyta</taxon>
        <taxon>Tracheophyta</taxon>
        <taxon>Spermatophyta</taxon>
        <taxon>Magnoliopsida</taxon>
        <taxon>eudicotyledons</taxon>
        <taxon>Gunneridae</taxon>
        <taxon>Pentapetalae</taxon>
        <taxon>asterids</taxon>
        <taxon>campanulids</taxon>
        <taxon>Asterales</taxon>
        <taxon>Asteraceae</taxon>
        <taxon>Carduoideae</taxon>
        <taxon>Cardueae</taxon>
        <taxon>Arctiinae</taxon>
        <taxon>Arctium</taxon>
    </lineage>
</organism>
<proteinExistence type="predicted"/>
<dbReference type="EMBL" id="CM042050">
    <property type="protein sequence ID" value="KAI3733793.1"/>
    <property type="molecule type" value="Genomic_DNA"/>
</dbReference>
<evidence type="ECO:0000313" key="1">
    <source>
        <dbReference type="EMBL" id="KAI3733793.1"/>
    </source>
</evidence>
<reference evidence="2" key="1">
    <citation type="journal article" date="2022" name="Mol. Ecol. Resour.">
        <title>The genomes of chicory, endive, great burdock and yacon provide insights into Asteraceae palaeo-polyploidization history and plant inulin production.</title>
        <authorList>
            <person name="Fan W."/>
            <person name="Wang S."/>
            <person name="Wang H."/>
            <person name="Wang A."/>
            <person name="Jiang F."/>
            <person name="Liu H."/>
            <person name="Zhao H."/>
            <person name="Xu D."/>
            <person name="Zhang Y."/>
        </authorList>
    </citation>
    <scope>NUCLEOTIDE SEQUENCE [LARGE SCALE GENOMIC DNA]</scope>
    <source>
        <strain evidence="2">cv. Niubang</strain>
    </source>
</reference>
<dbReference type="Proteomes" id="UP001055879">
    <property type="component" value="Linkage Group LG04"/>
</dbReference>
<evidence type="ECO:0000313" key="2">
    <source>
        <dbReference type="Proteomes" id="UP001055879"/>
    </source>
</evidence>
<sequence>MTIKKNDLLVDNCWGYKSLSLIRHSSPSHYSKVNIYTASDGWFLAGSADGSSCISFLHLNLIGCLISAGFTSPRPQILVSY</sequence>